<gene>
    <name evidence="5" type="ORF">ATO9_03725</name>
</gene>
<keyword evidence="3" id="KW-0804">Transcription</keyword>
<organism evidence="5 6">
    <name type="scientific">Pseudooceanicola atlanticus</name>
    <dbReference type="NCBI Taxonomy" id="1461694"/>
    <lineage>
        <taxon>Bacteria</taxon>
        <taxon>Pseudomonadati</taxon>
        <taxon>Pseudomonadota</taxon>
        <taxon>Alphaproteobacteria</taxon>
        <taxon>Rhodobacterales</taxon>
        <taxon>Paracoccaceae</taxon>
        <taxon>Pseudooceanicola</taxon>
    </lineage>
</organism>
<evidence type="ECO:0000256" key="1">
    <source>
        <dbReference type="ARBA" id="ARBA00023015"/>
    </source>
</evidence>
<reference evidence="5 6" key="1">
    <citation type="journal article" date="2015" name="Antonie Van Leeuwenhoek">
        <title>Pseudooceanicola atlanticus gen. nov. sp. nov., isolated from surface seawater of the Atlantic Ocean and reclassification of Oceanicola batsensis, Oceanicola marinus, Oceanicola nitratireducens, Oceanicola nanhaiensis, Oceanicola antarcticus and Oceanicola flagellatus, as Pseudooceanicola batsensis comb. nov., Pseudooceanicola marinus comb. nov., Pseudooceanicola nitratireducens comb. nov., Pseudooceanicola nanhaiensis comb. nov., Pseudooceanicola antarcticus comb. nov., and Pseudooceanicola flagellatus comb. nov.</title>
        <authorList>
            <person name="Lai Q."/>
            <person name="Li G."/>
            <person name="Liu X."/>
            <person name="Du Y."/>
            <person name="Sun F."/>
            <person name="Shao Z."/>
        </authorList>
    </citation>
    <scope>NUCLEOTIDE SEQUENCE [LARGE SCALE GENOMIC DNA]</scope>
    <source>
        <strain evidence="5 6">22II-s11g</strain>
    </source>
</reference>
<dbReference type="InterPro" id="IPR018060">
    <property type="entry name" value="HTH_AraC"/>
</dbReference>
<dbReference type="Gene3D" id="1.10.10.60">
    <property type="entry name" value="Homeodomain-like"/>
    <property type="match status" value="1"/>
</dbReference>
<dbReference type="Pfam" id="PF12833">
    <property type="entry name" value="HTH_18"/>
    <property type="match status" value="1"/>
</dbReference>
<dbReference type="InterPro" id="IPR009057">
    <property type="entry name" value="Homeodomain-like_sf"/>
</dbReference>
<dbReference type="SUPFAM" id="SSF46689">
    <property type="entry name" value="Homeodomain-like"/>
    <property type="match status" value="1"/>
</dbReference>
<dbReference type="eggNOG" id="COG4977">
    <property type="taxonomic scope" value="Bacteria"/>
</dbReference>
<dbReference type="PRINTS" id="PR00032">
    <property type="entry name" value="HTHARAC"/>
</dbReference>
<evidence type="ECO:0000313" key="6">
    <source>
        <dbReference type="Proteomes" id="UP000030004"/>
    </source>
</evidence>
<dbReference type="SMART" id="SM00342">
    <property type="entry name" value="HTH_ARAC"/>
    <property type="match status" value="1"/>
</dbReference>
<dbReference type="PANTHER" id="PTHR11019:SF190">
    <property type="entry name" value="ARAC-FAMILY REGULATORY PROTEIN"/>
    <property type="match status" value="1"/>
</dbReference>
<dbReference type="EMBL" id="AQQX01000001">
    <property type="protein sequence ID" value="KGM50600.1"/>
    <property type="molecule type" value="Genomic_DNA"/>
</dbReference>
<protein>
    <recommendedName>
        <fullName evidence="4">HTH araC/xylS-type domain-containing protein</fullName>
    </recommendedName>
</protein>
<sequence length="250" mass="27548">MTQAPPAQVVHGDFPAGGPIDFCPDRHYLLYARDGVLRLDDGGRVWSLPPARAALIAATRPITFWLPRPVTALSVLFDATHGPAPAADLSVFDMSPLARALLEELRHCTDGPTDAHEQALFDTLRKVVWRLAETPSPAQRPAGRSDLVRRALDRTEAQLDSQPSFAALAEDLAVTQRTLARHILAETGMTWRANLRRMRVIRAIEWLADPDRSITDIALGTGYASLSAFNAAFREITGQTPSDYRDSFRT</sequence>
<keyword evidence="2" id="KW-0238">DNA-binding</keyword>
<dbReference type="OrthoDB" id="9816011at2"/>
<proteinExistence type="predicted"/>
<dbReference type="STRING" id="1461694.ATO9_03725"/>
<dbReference type="PROSITE" id="PS01124">
    <property type="entry name" value="HTH_ARAC_FAMILY_2"/>
    <property type="match status" value="1"/>
</dbReference>
<accession>A0A0A0EJW1</accession>
<feature type="domain" description="HTH araC/xylS-type" evidence="4">
    <location>
        <begin position="149"/>
        <end position="247"/>
    </location>
</feature>
<name>A0A0A0EJW1_9RHOB</name>
<keyword evidence="1" id="KW-0805">Transcription regulation</keyword>
<dbReference type="AlphaFoldDB" id="A0A0A0EJW1"/>
<evidence type="ECO:0000256" key="3">
    <source>
        <dbReference type="ARBA" id="ARBA00023163"/>
    </source>
</evidence>
<dbReference type="PANTHER" id="PTHR11019">
    <property type="entry name" value="HTH-TYPE TRANSCRIPTIONAL REGULATOR NIMR"/>
    <property type="match status" value="1"/>
</dbReference>
<comment type="caution">
    <text evidence="5">The sequence shown here is derived from an EMBL/GenBank/DDBJ whole genome shotgun (WGS) entry which is preliminary data.</text>
</comment>
<dbReference type="InterPro" id="IPR018062">
    <property type="entry name" value="HTH_AraC-typ_CS"/>
</dbReference>
<evidence type="ECO:0000313" key="5">
    <source>
        <dbReference type="EMBL" id="KGM50600.1"/>
    </source>
</evidence>
<dbReference type="RefSeq" id="WP_043745096.1">
    <property type="nucleotide sequence ID" value="NZ_AQQX01000001.1"/>
</dbReference>
<dbReference type="GO" id="GO:0043565">
    <property type="term" value="F:sequence-specific DNA binding"/>
    <property type="evidence" value="ECO:0007669"/>
    <property type="project" value="InterPro"/>
</dbReference>
<keyword evidence="6" id="KW-1185">Reference proteome</keyword>
<evidence type="ECO:0000259" key="4">
    <source>
        <dbReference type="PROSITE" id="PS01124"/>
    </source>
</evidence>
<evidence type="ECO:0000256" key="2">
    <source>
        <dbReference type="ARBA" id="ARBA00023125"/>
    </source>
</evidence>
<dbReference type="GO" id="GO:0003700">
    <property type="term" value="F:DNA-binding transcription factor activity"/>
    <property type="evidence" value="ECO:0007669"/>
    <property type="project" value="InterPro"/>
</dbReference>
<dbReference type="InterPro" id="IPR020449">
    <property type="entry name" value="Tscrpt_reg_AraC-type_HTH"/>
</dbReference>
<dbReference type="PROSITE" id="PS00041">
    <property type="entry name" value="HTH_ARAC_FAMILY_1"/>
    <property type="match status" value="1"/>
</dbReference>
<dbReference type="Proteomes" id="UP000030004">
    <property type="component" value="Unassembled WGS sequence"/>
</dbReference>